<dbReference type="EMBL" id="BAABIS010000001">
    <property type="protein sequence ID" value="GAA4862052.1"/>
    <property type="molecule type" value="Genomic_DNA"/>
</dbReference>
<organism evidence="1 2">
    <name type="scientific">Kitasatospora terrestris</name>
    <dbReference type="NCBI Taxonomy" id="258051"/>
    <lineage>
        <taxon>Bacteria</taxon>
        <taxon>Bacillati</taxon>
        <taxon>Actinomycetota</taxon>
        <taxon>Actinomycetes</taxon>
        <taxon>Kitasatosporales</taxon>
        <taxon>Streptomycetaceae</taxon>
        <taxon>Kitasatospora</taxon>
    </lineage>
</organism>
<dbReference type="Gene3D" id="3.40.50.150">
    <property type="entry name" value="Vaccinia Virus protein VP39"/>
    <property type="match status" value="1"/>
</dbReference>
<reference evidence="2" key="1">
    <citation type="journal article" date="2019" name="Int. J. Syst. Evol. Microbiol.">
        <title>The Global Catalogue of Microorganisms (GCM) 10K type strain sequencing project: providing services to taxonomists for standard genome sequencing and annotation.</title>
        <authorList>
            <consortium name="The Broad Institute Genomics Platform"/>
            <consortium name="The Broad Institute Genome Sequencing Center for Infectious Disease"/>
            <person name="Wu L."/>
            <person name="Ma J."/>
        </authorList>
    </citation>
    <scope>NUCLEOTIDE SEQUENCE [LARGE SCALE GENOMIC DNA]</scope>
    <source>
        <strain evidence="2">JCM 13006</strain>
    </source>
</reference>
<keyword evidence="2" id="KW-1185">Reference proteome</keyword>
<dbReference type="SUPFAM" id="SSF53335">
    <property type="entry name" value="S-adenosyl-L-methionine-dependent methyltransferases"/>
    <property type="match status" value="1"/>
</dbReference>
<dbReference type="PANTHER" id="PTHR43861:SF1">
    <property type="entry name" value="TRANS-ACONITATE 2-METHYLTRANSFERASE"/>
    <property type="match status" value="1"/>
</dbReference>
<dbReference type="InterPro" id="IPR023149">
    <property type="entry name" value="Trans_acon_MeTrfase_C"/>
</dbReference>
<dbReference type="Gene3D" id="1.10.150.290">
    <property type="entry name" value="S-adenosyl-L-methionine-dependent methyltransferases"/>
    <property type="match status" value="1"/>
</dbReference>
<proteinExistence type="predicted"/>
<evidence type="ECO:0000313" key="1">
    <source>
        <dbReference type="EMBL" id="GAA4862052.1"/>
    </source>
</evidence>
<evidence type="ECO:0000313" key="2">
    <source>
        <dbReference type="Proteomes" id="UP001501752"/>
    </source>
</evidence>
<dbReference type="CDD" id="cd02440">
    <property type="entry name" value="AdoMet_MTases"/>
    <property type="match status" value="1"/>
</dbReference>
<dbReference type="Proteomes" id="UP001501752">
    <property type="component" value="Unassembled WGS sequence"/>
</dbReference>
<sequence length="285" mass="30528">MTTWDPQQYLRFADERTRPFRELLARVPALPPAPVVLDIGCGPGNSTEVLRERWPDATLVGIDSSPEMLAAAAGVAGAEYRLADAATWDPAGERPDLIASNATLQWLGFSAAGQAAEGPSSPKAGKEGRAPGHLAVLTRWAAALRPGGVLAFQVPGNFDAPSHRLLADLRRSPRWREALGQDAVRAGVHRPEEYLDVLLGAGCATADVWETTYSTLLTGDDPVLEWVRGTALRPVLALLPDPAERAAFEAEYAALLRDAYPAGPHGTVFPFRRVFAVAVRTGAPR</sequence>
<name>A0ABP9E0F4_9ACTN</name>
<dbReference type="InterPro" id="IPR029063">
    <property type="entry name" value="SAM-dependent_MTases_sf"/>
</dbReference>
<gene>
    <name evidence="1" type="ORF">GCM10023235_45270</name>
</gene>
<dbReference type="Pfam" id="PF13489">
    <property type="entry name" value="Methyltransf_23"/>
    <property type="match status" value="1"/>
</dbReference>
<protein>
    <submittedName>
        <fullName evidence="1">Trans-aconitate 2-methyltransferase</fullName>
    </submittedName>
</protein>
<accession>A0ABP9E0F4</accession>
<comment type="caution">
    <text evidence="1">The sequence shown here is derived from an EMBL/GenBank/DDBJ whole genome shotgun (WGS) entry which is preliminary data.</text>
</comment>
<dbReference type="PANTHER" id="PTHR43861">
    <property type="entry name" value="TRANS-ACONITATE 2-METHYLTRANSFERASE-RELATED"/>
    <property type="match status" value="1"/>
</dbReference>